<dbReference type="PANTHER" id="PTHR22946">
    <property type="entry name" value="DIENELACTONE HYDROLASE DOMAIN-CONTAINING PROTEIN-RELATED"/>
    <property type="match status" value="1"/>
</dbReference>
<organism evidence="2 3">
    <name type="scientific">Posidoniimonas corsicana</name>
    <dbReference type="NCBI Taxonomy" id="1938618"/>
    <lineage>
        <taxon>Bacteria</taxon>
        <taxon>Pseudomonadati</taxon>
        <taxon>Planctomycetota</taxon>
        <taxon>Planctomycetia</taxon>
        <taxon>Pirellulales</taxon>
        <taxon>Lacipirellulaceae</taxon>
        <taxon>Posidoniimonas</taxon>
    </lineage>
</organism>
<dbReference type="InterPro" id="IPR050261">
    <property type="entry name" value="FrsA_esterase"/>
</dbReference>
<dbReference type="Proteomes" id="UP000316714">
    <property type="component" value="Unassembled WGS sequence"/>
</dbReference>
<reference evidence="2 3" key="1">
    <citation type="submission" date="2019-02" db="EMBL/GenBank/DDBJ databases">
        <title>Deep-cultivation of Planctomycetes and their phenomic and genomic characterization uncovers novel biology.</title>
        <authorList>
            <person name="Wiegand S."/>
            <person name="Jogler M."/>
            <person name="Boedeker C."/>
            <person name="Pinto D."/>
            <person name="Vollmers J."/>
            <person name="Rivas-Marin E."/>
            <person name="Kohn T."/>
            <person name="Peeters S.H."/>
            <person name="Heuer A."/>
            <person name="Rast P."/>
            <person name="Oberbeckmann S."/>
            <person name="Bunk B."/>
            <person name="Jeske O."/>
            <person name="Meyerdierks A."/>
            <person name="Storesund J.E."/>
            <person name="Kallscheuer N."/>
            <person name="Luecker S."/>
            <person name="Lage O.M."/>
            <person name="Pohl T."/>
            <person name="Merkel B.J."/>
            <person name="Hornburger P."/>
            <person name="Mueller R.-W."/>
            <person name="Bruemmer F."/>
            <person name="Labrenz M."/>
            <person name="Spormann A.M."/>
            <person name="Op Den Camp H."/>
            <person name="Overmann J."/>
            <person name="Amann R."/>
            <person name="Jetten M.S.M."/>
            <person name="Mascher T."/>
            <person name="Medema M.H."/>
            <person name="Devos D.P."/>
            <person name="Kaster A.-K."/>
            <person name="Ovreas L."/>
            <person name="Rohde M."/>
            <person name="Galperin M.Y."/>
            <person name="Jogler C."/>
        </authorList>
    </citation>
    <scope>NUCLEOTIDE SEQUENCE [LARGE SCALE GENOMIC DNA]</scope>
    <source>
        <strain evidence="2 3">KOR34</strain>
    </source>
</reference>
<dbReference type="SUPFAM" id="SSF53474">
    <property type="entry name" value="alpha/beta-Hydrolases"/>
    <property type="match status" value="2"/>
</dbReference>
<protein>
    <recommendedName>
        <fullName evidence="4">Acetyl xylan esterase (AXE1)</fullName>
    </recommendedName>
</protein>
<proteinExistence type="predicted"/>
<evidence type="ECO:0000313" key="3">
    <source>
        <dbReference type="Proteomes" id="UP000316714"/>
    </source>
</evidence>
<feature type="chain" id="PRO_5022945079" description="Acetyl xylan esterase (AXE1)" evidence="1">
    <location>
        <begin position="27"/>
        <end position="722"/>
    </location>
</feature>
<evidence type="ECO:0000313" key="2">
    <source>
        <dbReference type="EMBL" id="TWT29773.1"/>
    </source>
</evidence>
<evidence type="ECO:0000256" key="1">
    <source>
        <dbReference type="SAM" id="SignalP"/>
    </source>
</evidence>
<comment type="caution">
    <text evidence="2">The sequence shown here is derived from an EMBL/GenBank/DDBJ whole genome shotgun (WGS) entry which is preliminary data.</text>
</comment>
<dbReference type="OrthoDB" id="244125at2"/>
<name>A0A5C5UVY1_9BACT</name>
<dbReference type="Gene3D" id="3.40.50.1820">
    <property type="entry name" value="alpha/beta hydrolase"/>
    <property type="match status" value="2"/>
</dbReference>
<dbReference type="InterPro" id="IPR029058">
    <property type="entry name" value="AB_hydrolase_fold"/>
</dbReference>
<dbReference type="EMBL" id="SIHJ01000006">
    <property type="protein sequence ID" value="TWT29773.1"/>
    <property type="molecule type" value="Genomic_DNA"/>
</dbReference>
<dbReference type="RefSeq" id="WP_146568896.1">
    <property type="nucleotide sequence ID" value="NZ_SIHJ01000006.1"/>
</dbReference>
<feature type="signal peptide" evidence="1">
    <location>
        <begin position="1"/>
        <end position="26"/>
    </location>
</feature>
<gene>
    <name evidence="2" type="ORF">KOR34_50910</name>
</gene>
<keyword evidence="1" id="KW-0732">Signal</keyword>
<dbReference type="PANTHER" id="PTHR22946:SF8">
    <property type="entry name" value="ACETYL XYLAN ESTERASE DOMAIN-CONTAINING PROTEIN"/>
    <property type="match status" value="1"/>
</dbReference>
<sequence length="722" mass="77687" precursor="true">MTNRLRFIVCALAAMLIGGGYAPAQKSEKPPVDTRLRERVNLRTSYFPFDPPESLDEWERRAKDVRRQIAVAAGQWPELPRPTPNATVHGLVDRDSYSVARVYLETIPGHYATGSLFRPKVKGRRPAVISPYGHWPGGRFQDIGEEGVARQIAEGAERYEVGGRHAIQARAVQLARMGCVVFLIDCIGYGDSQLSEESVHRPTDETVISGLDAWGFYSVQAELRLQNPLGVQLYDARCALDWLATLPCVDPDRLAVTGASGGATQTMMLCATDDRLKVSFPAAMVSTAMQGGCPCENACCLRLGTGNVEIAALFAPKPMGIGAANDWTREMPTKGFPELQELYGLYGKRDHVGLTSLNQFGHNYNYPTRAAMYVWMKEWLDLDDGVDVVERDFLPLSREELTVWDGTHPKPGSGRDHETELLQEWTRLSESNLPAITPGDPATLKTFRGIVEPALRVMTAIPTGAPESVQLRPRATDQQDASGRPFYVQVPGSGASLTATMLSPASDSQGVVVYVSPAGRAGVVGDGDIRPSVQRILNDGFAVLAADLLEQGTRGDGSLPLTELPSNVPDRDAAGLTYGYNRTLVAERAADLLALIDAAGELAPGQRVLLLAEEGTAPYAATAVALAGDRLNAAAIDTGGFRFAELADWRDLDFLPGAVKYGDLPSFLSLGAPRPLLVVGEGRGKSAPISSAYAAAGAAESLSIVEDVPFHAAAAQFFKNLQ</sequence>
<accession>A0A5C5UVY1</accession>
<dbReference type="AlphaFoldDB" id="A0A5C5UVY1"/>
<evidence type="ECO:0008006" key="4">
    <source>
        <dbReference type="Google" id="ProtNLM"/>
    </source>
</evidence>
<keyword evidence="3" id="KW-1185">Reference proteome</keyword>